<comment type="caution">
    <text evidence="1">The sequence shown here is derived from an EMBL/GenBank/DDBJ whole genome shotgun (WGS) entry which is preliminary data.</text>
</comment>
<evidence type="ECO:0000313" key="1">
    <source>
        <dbReference type="EMBL" id="RUR79191.1"/>
    </source>
</evidence>
<proteinExistence type="predicted"/>
<gene>
    <name evidence="1" type="ORF">PCC6912_33650</name>
</gene>
<accession>A0A433NB93</accession>
<dbReference type="AlphaFoldDB" id="A0A433NB93"/>
<sequence>MIVDPILSGDCLTSPTIITYSNNIVMHTQVMSSLFVHLRRFSLTELKESNQKFTRLTTTFWVNVGDEQDESTDIKDNFHNWNDIVAARENPLSKRAEKEYDCG</sequence>
<dbReference type="Proteomes" id="UP000268857">
    <property type="component" value="Unassembled WGS sequence"/>
</dbReference>
<dbReference type="EMBL" id="RSCJ01000013">
    <property type="protein sequence ID" value="RUR79191.1"/>
    <property type="molecule type" value="Genomic_DNA"/>
</dbReference>
<name>A0A433NB93_CHLFR</name>
<organism evidence="1 2">
    <name type="scientific">Chlorogloeopsis fritschii PCC 6912</name>
    <dbReference type="NCBI Taxonomy" id="211165"/>
    <lineage>
        <taxon>Bacteria</taxon>
        <taxon>Bacillati</taxon>
        <taxon>Cyanobacteriota</taxon>
        <taxon>Cyanophyceae</taxon>
        <taxon>Nostocales</taxon>
        <taxon>Chlorogloeopsidaceae</taxon>
        <taxon>Chlorogloeopsis</taxon>
    </lineage>
</organism>
<protein>
    <submittedName>
        <fullName evidence="1">Uncharacterized protein</fullName>
    </submittedName>
</protein>
<keyword evidence="2" id="KW-1185">Reference proteome</keyword>
<evidence type="ECO:0000313" key="2">
    <source>
        <dbReference type="Proteomes" id="UP000268857"/>
    </source>
</evidence>
<reference evidence="1 2" key="1">
    <citation type="journal article" date="2019" name="Genome Biol. Evol.">
        <title>Day and night: Metabolic profiles and evolutionary relationships of six axenic non-marine cyanobacteria.</title>
        <authorList>
            <person name="Will S.E."/>
            <person name="Henke P."/>
            <person name="Boedeker C."/>
            <person name="Huang S."/>
            <person name="Brinkmann H."/>
            <person name="Rohde M."/>
            <person name="Jarek M."/>
            <person name="Friedl T."/>
            <person name="Seufert S."/>
            <person name="Schumacher M."/>
            <person name="Overmann J."/>
            <person name="Neumann-Schaal M."/>
            <person name="Petersen J."/>
        </authorList>
    </citation>
    <scope>NUCLEOTIDE SEQUENCE [LARGE SCALE GENOMIC DNA]</scope>
    <source>
        <strain evidence="1 2">PCC 6912</strain>
    </source>
</reference>